<comment type="similarity">
    <text evidence="2 10 12">Belongs to the GrpE family.</text>
</comment>
<dbReference type="STRING" id="1277257.G293_01840"/>
<gene>
    <name evidence="10" type="primary">grpE</name>
    <name evidence="14" type="ORF">G293_01840</name>
</gene>
<keyword evidence="5 10" id="KW-0346">Stress response</keyword>
<dbReference type="SUPFAM" id="SSF58014">
    <property type="entry name" value="Coiled-coil domain of nucleotide exchange factor GrpE"/>
    <property type="match status" value="1"/>
</dbReference>
<feature type="region of interest" description="Disordered" evidence="13">
    <location>
        <begin position="177"/>
        <end position="201"/>
    </location>
</feature>
<evidence type="ECO:0000256" key="5">
    <source>
        <dbReference type="ARBA" id="ARBA00023016"/>
    </source>
</evidence>
<evidence type="ECO:0000256" key="12">
    <source>
        <dbReference type="RuleBase" id="RU004478"/>
    </source>
</evidence>
<dbReference type="CDD" id="cd00446">
    <property type="entry name" value="GrpE"/>
    <property type="match status" value="1"/>
</dbReference>
<dbReference type="PANTHER" id="PTHR21237">
    <property type="entry name" value="GRPE PROTEIN"/>
    <property type="match status" value="1"/>
</dbReference>
<dbReference type="PATRIC" id="fig|1277257.4.peg.398"/>
<dbReference type="KEGG" id="lau:G293_01840"/>
<protein>
    <recommendedName>
        <fullName evidence="8 10">Protein GrpE</fullName>
    </recommendedName>
    <alternativeName>
        <fullName evidence="9 10">HSP-70 cofactor</fullName>
    </alternativeName>
</protein>
<dbReference type="AlphaFoldDB" id="A0A0G3I452"/>
<dbReference type="InterPro" id="IPR013805">
    <property type="entry name" value="GrpE_CC"/>
</dbReference>
<dbReference type="NCBIfam" id="NF010748">
    <property type="entry name" value="PRK14150.1"/>
    <property type="match status" value="1"/>
</dbReference>
<dbReference type="Pfam" id="PF01025">
    <property type="entry name" value="GrpE"/>
    <property type="match status" value="1"/>
</dbReference>
<keyword evidence="15" id="KW-1185">Reference proteome</keyword>
<dbReference type="Gene3D" id="2.30.22.10">
    <property type="entry name" value="Head domain of nucleotide exchange factor GrpE"/>
    <property type="match status" value="1"/>
</dbReference>
<dbReference type="Gene3D" id="3.90.20.20">
    <property type="match status" value="1"/>
</dbReference>
<keyword evidence="6 10" id="KW-0143">Chaperone</keyword>
<dbReference type="GO" id="GO:0042803">
    <property type="term" value="F:protein homodimerization activity"/>
    <property type="evidence" value="ECO:0007669"/>
    <property type="project" value="InterPro"/>
</dbReference>
<evidence type="ECO:0000256" key="11">
    <source>
        <dbReference type="RuleBase" id="RU000639"/>
    </source>
</evidence>
<evidence type="ECO:0000256" key="9">
    <source>
        <dbReference type="ARBA" id="ARBA00076414"/>
    </source>
</evidence>
<evidence type="ECO:0000256" key="6">
    <source>
        <dbReference type="ARBA" id="ARBA00023186"/>
    </source>
</evidence>
<dbReference type="GO" id="GO:0051087">
    <property type="term" value="F:protein-folding chaperone binding"/>
    <property type="evidence" value="ECO:0007669"/>
    <property type="project" value="InterPro"/>
</dbReference>
<dbReference type="GO" id="GO:0005737">
    <property type="term" value="C:cytoplasm"/>
    <property type="evidence" value="ECO:0007669"/>
    <property type="project" value="UniProtKB-SubCell"/>
</dbReference>
<dbReference type="FunFam" id="2.30.22.10:FF:000001">
    <property type="entry name" value="Protein GrpE"/>
    <property type="match status" value="1"/>
</dbReference>
<organism evidence="14 15">
    <name type="scientific">Candidatus Liberibacter africanus PTSAPSY</name>
    <dbReference type="NCBI Taxonomy" id="1277257"/>
    <lineage>
        <taxon>Bacteria</taxon>
        <taxon>Pseudomonadati</taxon>
        <taxon>Pseudomonadota</taxon>
        <taxon>Alphaproteobacteria</taxon>
        <taxon>Hyphomicrobiales</taxon>
        <taxon>Rhizobiaceae</taxon>
        <taxon>Liberibacter</taxon>
    </lineage>
</organism>
<sequence>MSEQKTEKEKNPNSLNEESDVNPLEEATNKLEEYRDKYLRVIADMENLRRRTDREIQDAQSYSIAAFARDMLAVSDNLSRAIDSINLDSEKNNVNSFKSLIDGIEMTKREMVSTLEKYGVKKIDAENQKFNPNMHQAMLEEHNDTIPANTVIKVIQDGYAINERVLRPALVSVSKEKIQDPVEKNSVSANTEDNNKKQTDK</sequence>
<evidence type="ECO:0000256" key="10">
    <source>
        <dbReference type="HAMAP-Rule" id="MF_01151"/>
    </source>
</evidence>
<evidence type="ECO:0000256" key="3">
    <source>
        <dbReference type="ARBA" id="ARBA00011738"/>
    </source>
</evidence>
<evidence type="ECO:0000313" key="14">
    <source>
        <dbReference type="EMBL" id="AKK20000.1"/>
    </source>
</evidence>
<dbReference type="InterPro" id="IPR000740">
    <property type="entry name" value="GrpE"/>
</dbReference>
<evidence type="ECO:0000256" key="8">
    <source>
        <dbReference type="ARBA" id="ARBA00072274"/>
    </source>
</evidence>
<dbReference type="PROSITE" id="PS01071">
    <property type="entry name" value="GRPE"/>
    <property type="match status" value="1"/>
</dbReference>
<comment type="function">
    <text evidence="7 10 11">Participates actively in the response to hyperosmotic and heat shock by preventing the aggregation of stress-denatured proteins, in association with DnaK and GrpE. It is the nucleotide exchange factor for DnaK and may function as a thermosensor. Unfolded proteins bind initially to DnaJ; upon interaction with the DnaJ-bound protein, DnaK hydrolyzes its bound ATP, resulting in the formation of a stable complex. GrpE releases ADP from DnaK; ATP binding to DnaK triggers the release of the substrate protein, thus completing the reaction cycle. Several rounds of ATP-dependent interactions between DnaJ, DnaK and GrpE are required for fully efficient folding.</text>
</comment>
<dbReference type="GO" id="GO:0000774">
    <property type="term" value="F:adenyl-nucleotide exchange factor activity"/>
    <property type="evidence" value="ECO:0007669"/>
    <property type="project" value="InterPro"/>
</dbReference>
<dbReference type="NCBIfam" id="NF010739">
    <property type="entry name" value="PRK14141.1"/>
    <property type="match status" value="1"/>
</dbReference>
<dbReference type="Proteomes" id="UP000035503">
    <property type="component" value="Chromosome"/>
</dbReference>
<dbReference type="PANTHER" id="PTHR21237:SF23">
    <property type="entry name" value="GRPE PROTEIN HOMOLOG, MITOCHONDRIAL"/>
    <property type="match status" value="1"/>
</dbReference>
<comment type="subunit">
    <text evidence="3 10">Homodimer.</text>
</comment>
<feature type="region of interest" description="Disordered" evidence="13">
    <location>
        <begin position="1"/>
        <end position="29"/>
    </location>
</feature>
<evidence type="ECO:0000256" key="1">
    <source>
        <dbReference type="ARBA" id="ARBA00004496"/>
    </source>
</evidence>
<reference evidence="14 15" key="1">
    <citation type="journal article" date="2015" name="Genome Announc.">
        <title>Complete Genome Sequence of 'Candidatus Liberibacter africanus,' a Bacterium Associated with Citrus Huanglongbing.</title>
        <authorList>
            <person name="Lin H."/>
            <person name="Pietersen G."/>
            <person name="Han C."/>
            <person name="Read D.A."/>
            <person name="Lou B."/>
            <person name="Gupta G."/>
            <person name="Civerolo E.L."/>
        </authorList>
    </citation>
    <scope>NUCLEOTIDE SEQUENCE [LARGE SCALE GENOMIC DNA]</scope>
    <source>
        <strain evidence="14 15">PTSAPSY</strain>
    </source>
</reference>
<evidence type="ECO:0000313" key="15">
    <source>
        <dbReference type="Proteomes" id="UP000035503"/>
    </source>
</evidence>
<dbReference type="NCBIfam" id="NF010738">
    <property type="entry name" value="PRK14140.1"/>
    <property type="match status" value="1"/>
</dbReference>
<dbReference type="HAMAP" id="MF_01151">
    <property type="entry name" value="GrpE"/>
    <property type="match status" value="1"/>
</dbReference>
<dbReference type="EMBL" id="CP004021">
    <property type="protein sequence ID" value="AKK20000.1"/>
    <property type="molecule type" value="Genomic_DNA"/>
</dbReference>
<evidence type="ECO:0000256" key="2">
    <source>
        <dbReference type="ARBA" id="ARBA00009054"/>
    </source>
</evidence>
<name>A0A0G3I452_LIBAF</name>
<evidence type="ECO:0000256" key="13">
    <source>
        <dbReference type="SAM" id="MobiDB-lite"/>
    </source>
</evidence>
<evidence type="ECO:0000256" key="7">
    <source>
        <dbReference type="ARBA" id="ARBA00053401"/>
    </source>
</evidence>
<dbReference type="PRINTS" id="PR00773">
    <property type="entry name" value="GRPEPROTEIN"/>
</dbReference>
<proteinExistence type="inferred from homology"/>
<dbReference type="GO" id="GO:0051082">
    <property type="term" value="F:unfolded protein binding"/>
    <property type="evidence" value="ECO:0007669"/>
    <property type="project" value="TreeGrafter"/>
</dbReference>
<comment type="subcellular location">
    <subcellularLocation>
        <location evidence="1 10">Cytoplasm</location>
    </subcellularLocation>
</comment>
<evidence type="ECO:0000256" key="4">
    <source>
        <dbReference type="ARBA" id="ARBA00022490"/>
    </source>
</evidence>
<accession>A0A0G3I452</accession>
<dbReference type="GO" id="GO:0006457">
    <property type="term" value="P:protein folding"/>
    <property type="evidence" value="ECO:0007669"/>
    <property type="project" value="InterPro"/>
</dbReference>
<dbReference type="InterPro" id="IPR009012">
    <property type="entry name" value="GrpE_head"/>
</dbReference>
<dbReference type="SUPFAM" id="SSF51064">
    <property type="entry name" value="Head domain of nucleotide exchange factor GrpE"/>
    <property type="match status" value="1"/>
</dbReference>
<feature type="compositionally biased region" description="Basic and acidic residues" evidence="13">
    <location>
        <begin position="1"/>
        <end position="11"/>
    </location>
</feature>
<keyword evidence="4 10" id="KW-0963">Cytoplasm</keyword>